<keyword evidence="4 6" id="KW-0949">S-adenosyl-L-methionine</keyword>
<organism evidence="7 8">
    <name type="scientific">Oceaniovalibus guishaninsula JLT2003</name>
    <dbReference type="NCBI Taxonomy" id="1231392"/>
    <lineage>
        <taxon>Bacteria</taxon>
        <taxon>Pseudomonadati</taxon>
        <taxon>Pseudomonadota</taxon>
        <taxon>Alphaproteobacteria</taxon>
        <taxon>Rhodobacterales</taxon>
        <taxon>Roseobacteraceae</taxon>
        <taxon>Oceaniovalibus</taxon>
    </lineage>
</organism>
<dbReference type="PANTHER" id="PTHR11061">
    <property type="entry name" value="RNA M5U METHYLTRANSFERASE"/>
    <property type="match status" value="1"/>
</dbReference>
<feature type="binding site" evidence="6">
    <location>
        <position position="268"/>
    </location>
    <ligand>
        <name>S-adenosyl-L-methionine</name>
        <dbReference type="ChEBI" id="CHEBI:59789"/>
    </ligand>
</feature>
<evidence type="ECO:0000313" key="7">
    <source>
        <dbReference type="EMBL" id="EKE44640.1"/>
    </source>
</evidence>
<dbReference type="Gene3D" id="3.40.50.150">
    <property type="entry name" value="Vaccinia Virus protein VP39"/>
    <property type="match status" value="1"/>
</dbReference>
<evidence type="ECO:0000256" key="2">
    <source>
        <dbReference type="ARBA" id="ARBA00022603"/>
    </source>
</evidence>
<dbReference type="STRING" id="1231392.OCGS_1478"/>
<reference evidence="7 8" key="1">
    <citation type="journal article" date="2012" name="J. Bacteriol.">
        <title>Draft Genome Sequence of Oceaniovalibus guishaninsula JLT2003T.</title>
        <authorList>
            <person name="Tang K."/>
            <person name="Liu K."/>
            <person name="Jiao N."/>
        </authorList>
    </citation>
    <scope>NUCLEOTIDE SEQUENCE [LARGE SCALE GENOMIC DNA]</scope>
    <source>
        <strain evidence="7 8">JLT2003</strain>
    </source>
</reference>
<dbReference type="OrthoDB" id="9804590at2"/>
<feature type="binding site" evidence="6">
    <location>
        <position position="336"/>
    </location>
    <ligand>
        <name>S-adenosyl-L-methionine</name>
        <dbReference type="ChEBI" id="CHEBI:59789"/>
    </ligand>
</feature>
<dbReference type="AlphaFoldDB" id="K2I6Q3"/>
<dbReference type="SUPFAM" id="SSF53335">
    <property type="entry name" value="S-adenosyl-L-methionine-dependent methyltransferases"/>
    <property type="match status" value="1"/>
</dbReference>
<keyword evidence="1" id="KW-0479">Metal-binding</keyword>
<dbReference type="GO" id="GO:0070041">
    <property type="term" value="F:rRNA (uridine-C5-)-methyltransferase activity"/>
    <property type="evidence" value="ECO:0007669"/>
    <property type="project" value="TreeGrafter"/>
</dbReference>
<comment type="caution">
    <text evidence="7">The sequence shown here is derived from an EMBL/GenBank/DDBJ whole genome shotgun (WGS) entry which is preliminary data.</text>
</comment>
<protein>
    <submittedName>
        <fullName evidence="7">23S rRNA (Uracil-5-)-methyltransferase rumA</fullName>
    </submittedName>
</protein>
<dbReference type="PANTHER" id="PTHR11061:SF49">
    <property type="entry name" value="23S RRNA (URACIL(1939)-C(5))-METHYLTRANSFERASE RLMD"/>
    <property type="match status" value="1"/>
</dbReference>
<dbReference type="Gene3D" id="2.40.50.140">
    <property type="entry name" value="Nucleic acid-binding proteins"/>
    <property type="match status" value="1"/>
</dbReference>
<feature type="binding site" evidence="6">
    <location>
        <position position="288"/>
    </location>
    <ligand>
        <name>S-adenosyl-L-methionine</name>
        <dbReference type="ChEBI" id="CHEBI:59789"/>
    </ligand>
</feature>
<name>K2I6Q3_9RHOB</name>
<keyword evidence="1" id="KW-0004">4Fe-4S</keyword>
<dbReference type="InterPro" id="IPR012340">
    <property type="entry name" value="NA-bd_OB-fold"/>
</dbReference>
<feature type="active site" description="Nucleophile" evidence="6">
    <location>
        <position position="362"/>
    </location>
</feature>
<evidence type="ECO:0000256" key="6">
    <source>
        <dbReference type="PROSITE-ProRule" id="PRU01024"/>
    </source>
</evidence>
<dbReference type="PATRIC" id="fig|1231392.3.peg.1484"/>
<dbReference type="InterPro" id="IPR010280">
    <property type="entry name" value="U5_MeTrfase_fam"/>
</dbReference>
<keyword evidence="5" id="KW-0411">Iron-sulfur</keyword>
<keyword evidence="3 6" id="KW-0808">Transferase</keyword>
<evidence type="ECO:0000256" key="3">
    <source>
        <dbReference type="ARBA" id="ARBA00022679"/>
    </source>
</evidence>
<sequence>MSIVTIDRLGYRGDGIAPGPIYIPRALPGEKVEGKVTDGRMTAPVILSPSPRRVTPPCPHYAECGGCSLMHAEDAFVAAWKVGIVRQALAARSLPAPITGIATSPPASRRRAVLTGRRTGDSVVVGFHAARSDRIAAIPLCRVVTPAIADALPILEEIVRATTGRDGEVSLTVTDGPAGLDVAVTGSGHLSGQDMSDLAVLAESADLARLTCDGETVALRRPPFQTFGPARVVPPPGAFLQATRHGEAALLASVRHALGDAARIADLFAGCGTFALPLAAKAQVHAVEGAADLTAALLGGWRTAPGMRPLMAETRDLFRRPLLAAELAGFDAVSIDPPRAGAEAQMRQIAASPIKTVASVSCDPVTFARDARILCDAGFVLDWVRVVDQFRWSSHVEIVARLTRQG</sequence>
<keyword evidence="8" id="KW-1185">Reference proteome</keyword>
<dbReference type="EMBL" id="AMGO01000021">
    <property type="protein sequence ID" value="EKE44640.1"/>
    <property type="molecule type" value="Genomic_DNA"/>
</dbReference>
<comment type="similarity">
    <text evidence="6">Belongs to the class I-like SAM-binding methyltransferase superfamily. RNA M5U methyltransferase family.</text>
</comment>
<evidence type="ECO:0000256" key="1">
    <source>
        <dbReference type="ARBA" id="ARBA00022485"/>
    </source>
</evidence>
<dbReference type="Proteomes" id="UP000006765">
    <property type="component" value="Unassembled WGS sequence"/>
</dbReference>
<keyword evidence="2 6" id="KW-0489">Methyltransferase</keyword>
<evidence type="ECO:0000313" key="8">
    <source>
        <dbReference type="Proteomes" id="UP000006765"/>
    </source>
</evidence>
<accession>K2I6Q3</accession>
<dbReference type="GO" id="GO:0070475">
    <property type="term" value="P:rRNA base methylation"/>
    <property type="evidence" value="ECO:0007669"/>
    <property type="project" value="TreeGrafter"/>
</dbReference>
<keyword evidence="1" id="KW-0408">Iron</keyword>
<dbReference type="InterPro" id="IPR029063">
    <property type="entry name" value="SAM-dependent_MTases_sf"/>
</dbReference>
<proteinExistence type="inferred from homology"/>
<dbReference type="eggNOG" id="COG2265">
    <property type="taxonomic scope" value="Bacteria"/>
</dbReference>
<dbReference type="PROSITE" id="PS51687">
    <property type="entry name" value="SAM_MT_RNA_M5U"/>
    <property type="match status" value="1"/>
</dbReference>
<dbReference type="GO" id="GO:0051539">
    <property type="term" value="F:4 iron, 4 sulfur cluster binding"/>
    <property type="evidence" value="ECO:0007669"/>
    <property type="project" value="UniProtKB-KW"/>
</dbReference>
<dbReference type="RefSeq" id="WP_007426630.1">
    <property type="nucleotide sequence ID" value="NZ_AMGO01000021.1"/>
</dbReference>
<gene>
    <name evidence="7" type="ORF">OCGS_1478</name>
</gene>
<evidence type="ECO:0000256" key="5">
    <source>
        <dbReference type="ARBA" id="ARBA00023014"/>
    </source>
</evidence>
<feature type="binding site" evidence="6">
    <location>
        <position position="241"/>
    </location>
    <ligand>
        <name>S-adenosyl-L-methionine</name>
        <dbReference type="ChEBI" id="CHEBI:59789"/>
    </ligand>
</feature>
<evidence type="ECO:0000256" key="4">
    <source>
        <dbReference type="ARBA" id="ARBA00022691"/>
    </source>
</evidence>
<dbReference type="Gene3D" id="2.40.50.1070">
    <property type="match status" value="1"/>
</dbReference>